<reference evidence="1 2" key="1">
    <citation type="journal article" date="2019" name="Fungal Biol. Biotechnol.">
        <title>Draft genome sequence of fastidious pathogen Ceratobasidium theobromae, which causes vascular-streak dieback in Theobroma cacao.</title>
        <authorList>
            <person name="Ali S.S."/>
            <person name="Asman A."/>
            <person name="Shao J."/>
            <person name="Firmansyah A.P."/>
            <person name="Susilo A.W."/>
            <person name="Rosmana A."/>
            <person name="McMahon P."/>
            <person name="Junaid M."/>
            <person name="Guest D."/>
            <person name="Kheng T.Y."/>
            <person name="Meinhardt L.W."/>
            <person name="Bailey B.A."/>
        </authorList>
    </citation>
    <scope>NUCLEOTIDE SEQUENCE [LARGE SCALE GENOMIC DNA]</scope>
    <source>
        <strain evidence="1 2">CT2</strain>
    </source>
</reference>
<evidence type="ECO:0000313" key="1">
    <source>
        <dbReference type="EMBL" id="KAB5587464.1"/>
    </source>
</evidence>
<dbReference type="EMBL" id="SSOP01001073">
    <property type="protein sequence ID" value="KAB5587464.1"/>
    <property type="molecule type" value="Genomic_DNA"/>
</dbReference>
<dbReference type="AlphaFoldDB" id="A0A5N5Q6T2"/>
<dbReference type="PANTHER" id="PTHR33096:SF1">
    <property type="entry name" value="CXC1-LIKE CYSTEINE CLUSTER ASSOCIATED WITH KDZ TRANSPOSASES DOMAIN-CONTAINING PROTEIN"/>
    <property type="match status" value="1"/>
</dbReference>
<proteinExistence type="predicted"/>
<accession>A0A5N5Q6T2</accession>
<dbReference type="Proteomes" id="UP000383932">
    <property type="component" value="Unassembled WGS sequence"/>
</dbReference>
<sequence>MLHKKQTKGKLSSGHRFRISTAPYSASTSASLLLPQSKTVSGRTLERKTAKFQQEYLASITSYSTTQKQELETVRREIGWSGAYVGSEAIWEAVGLLGDDSPEDEWIDDPENEFHSLSISVLKQIGLGNLSQSWAERLAREKSSWEREMTQLYEAFLTFNRTGPPPALPDSSSLCPQNFSILCIHLTTRENRTFTYLDEETPRVVTLARHGYFSPTPTSPSCAIHVDVLRYCVALRRHASMTSLQAIATAMCEVHNVIYSRHIRSQLSAALDVYLAITRMLDSRLARVLSRDDPDWRMANACAACTYHVSGFYRNGERELKNCFYS</sequence>
<dbReference type="OrthoDB" id="2505969at2759"/>
<name>A0A5N5Q6T2_9AGAM</name>
<gene>
    <name evidence="1" type="ORF">CTheo_9098</name>
</gene>
<organism evidence="1 2">
    <name type="scientific">Ceratobasidium theobromae</name>
    <dbReference type="NCBI Taxonomy" id="1582974"/>
    <lineage>
        <taxon>Eukaryota</taxon>
        <taxon>Fungi</taxon>
        <taxon>Dikarya</taxon>
        <taxon>Basidiomycota</taxon>
        <taxon>Agaricomycotina</taxon>
        <taxon>Agaricomycetes</taxon>
        <taxon>Cantharellales</taxon>
        <taxon>Ceratobasidiaceae</taxon>
        <taxon>Ceratobasidium</taxon>
    </lineage>
</organism>
<comment type="caution">
    <text evidence="1">The sequence shown here is derived from an EMBL/GenBank/DDBJ whole genome shotgun (WGS) entry which is preliminary data.</text>
</comment>
<keyword evidence="2" id="KW-1185">Reference proteome</keyword>
<protein>
    <submittedName>
        <fullName evidence="1">Uncharacterized protein</fullName>
    </submittedName>
</protein>
<evidence type="ECO:0000313" key="2">
    <source>
        <dbReference type="Proteomes" id="UP000383932"/>
    </source>
</evidence>
<dbReference type="PANTHER" id="PTHR33096">
    <property type="entry name" value="CXC2 DOMAIN-CONTAINING PROTEIN"/>
    <property type="match status" value="1"/>
</dbReference>